<name>A0ABQ6JIT8_9ACTN</name>
<dbReference type="PANTHER" id="PTHR10587">
    <property type="entry name" value="GLYCOSYL TRANSFERASE-RELATED"/>
    <property type="match status" value="1"/>
</dbReference>
<comment type="caution">
    <text evidence="2">The sequence shown here is derived from an EMBL/GenBank/DDBJ whole genome shotgun (WGS) entry which is preliminary data.</text>
</comment>
<dbReference type="EMBL" id="BSUZ01000001">
    <property type="protein sequence ID" value="GMA87764.1"/>
    <property type="molecule type" value="Genomic_DNA"/>
</dbReference>
<accession>A0ABQ6JIT8</accession>
<gene>
    <name evidence="2" type="ORF">GCM10025868_30140</name>
</gene>
<dbReference type="InterPro" id="IPR002509">
    <property type="entry name" value="NODB_dom"/>
</dbReference>
<dbReference type="InterPro" id="IPR011330">
    <property type="entry name" value="Glyco_hydro/deAcase_b/a-brl"/>
</dbReference>
<reference evidence="3" key="1">
    <citation type="journal article" date="2019" name="Int. J. Syst. Evol. Microbiol.">
        <title>The Global Catalogue of Microorganisms (GCM) 10K type strain sequencing project: providing services to taxonomists for standard genome sequencing and annotation.</title>
        <authorList>
            <consortium name="The Broad Institute Genomics Platform"/>
            <consortium name="The Broad Institute Genome Sequencing Center for Infectious Disease"/>
            <person name="Wu L."/>
            <person name="Ma J."/>
        </authorList>
    </citation>
    <scope>NUCLEOTIDE SEQUENCE [LARGE SCALE GENOMIC DNA]</scope>
    <source>
        <strain evidence="3">NBRC 108730</strain>
    </source>
</reference>
<feature type="domain" description="NodB homology" evidence="1">
    <location>
        <begin position="1"/>
        <end position="86"/>
    </location>
</feature>
<dbReference type="SUPFAM" id="SSF88713">
    <property type="entry name" value="Glycoside hydrolase/deacetylase"/>
    <property type="match status" value="1"/>
</dbReference>
<keyword evidence="3" id="KW-1185">Reference proteome</keyword>
<protein>
    <recommendedName>
        <fullName evidence="1">NodB homology domain-containing protein</fullName>
    </recommendedName>
</protein>
<dbReference type="Gene3D" id="3.20.20.370">
    <property type="entry name" value="Glycoside hydrolase/deacetylase"/>
    <property type="match status" value="1"/>
</dbReference>
<dbReference type="Proteomes" id="UP001157017">
    <property type="component" value="Unassembled WGS sequence"/>
</dbReference>
<dbReference type="InterPro" id="IPR050248">
    <property type="entry name" value="Polysacc_deacetylase_ArnD"/>
</dbReference>
<evidence type="ECO:0000313" key="2">
    <source>
        <dbReference type="EMBL" id="GMA87764.1"/>
    </source>
</evidence>
<organism evidence="2 3">
    <name type="scientific">Angustibacter aerolatus</name>
    <dbReference type="NCBI Taxonomy" id="1162965"/>
    <lineage>
        <taxon>Bacteria</taxon>
        <taxon>Bacillati</taxon>
        <taxon>Actinomycetota</taxon>
        <taxon>Actinomycetes</taxon>
        <taxon>Kineosporiales</taxon>
        <taxon>Kineosporiaceae</taxon>
    </lineage>
</organism>
<evidence type="ECO:0000313" key="3">
    <source>
        <dbReference type="Proteomes" id="UP001157017"/>
    </source>
</evidence>
<evidence type="ECO:0000259" key="1">
    <source>
        <dbReference type="PROSITE" id="PS51677"/>
    </source>
</evidence>
<dbReference type="CDD" id="cd10917">
    <property type="entry name" value="CE4_NodB_like_6s_7s"/>
    <property type="match status" value="1"/>
</dbReference>
<proteinExistence type="predicted"/>
<sequence length="91" mass="10131">MRPPFGAVDAHVRAALAARHLQTVLWDVDTEDWEEPGTKHVVHELEHEARPGRVVLLHDGGGDRHETVAALRQALPVLARRGYRFEALPGC</sequence>
<dbReference type="PROSITE" id="PS51677">
    <property type="entry name" value="NODB"/>
    <property type="match status" value="1"/>
</dbReference>